<evidence type="ECO:0000313" key="1">
    <source>
        <dbReference type="EMBL" id="OGD83862.1"/>
    </source>
</evidence>
<reference evidence="1 2" key="1">
    <citation type="journal article" date="2016" name="Nat. Commun.">
        <title>Thousands of microbial genomes shed light on interconnected biogeochemical processes in an aquifer system.</title>
        <authorList>
            <person name="Anantharaman K."/>
            <person name="Brown C.T."/>
            <person name="Hug L.A."/>
            <person name="Sharon I."/>
            <person name="Castelle C.J."/>
            <person name="Probst A.J."/>
            <person name="Thomas B.C."/>
            <person name="Singh A."/>
            <person name="Wilkins M.J."/>
            <person name="Karaoz U."/>
            <person name="Brodie E.L."/>
            <person name="Williams K.H."/>
            <person name="Hubbard S.S."/>
            <person name="Banfield J.F."/>
        </authorList>
    </citation>
    <scope>NUCLEOTIDE SEQUENCE [LARGE SCALE GENOMIC DNA]</scope>
</reference>
<dbReference type="AlphaFoldDB" id="A0A1F5FW88"/>
<proteinExistence type="predicted"/>
<name>A0A1F5FW88_9BACT</name>
<organism evidence="1 2">
    <name type="scientific">Candidatus Curtissbacteria bacterium RBG_13_40_7</name>
    <dbReference type="NCBI Taxonomy" id="1797706"/>
    <lineage>
        <taxon>Bacteria</taxon>
        <taxon>Candidatus Curtissiibacteriota</taxon>
    </lineage>
</organism>
<dbReference type="EMBL" id="MFAU01000037">
    <property type="protein sequence ID" value="OGD83862.1"/>
    <property type="molecule type" value="Genomic_DNA"/>
</dbReference>
<accession>A0A1F5FW88</accession>
<protein>
    <submittedName>
        <fullName evidence="1">Uncharacterized protein</fullName>
    </submittedName>
</protein>
<evidence type="ECO:0000313" key="2">
    <source>
        <dbReference type="Proteomes" id="UP000179252"/>
    </source>
</evidence>
<sequence>MKLEDGNTPLGAIVNTANADMLSALKDERFRRFIAGWVLPSKQKEVVLANGAGVTYVDWSTQEIMEALGIKQRS</sequence>
<dbReference type="Proteomes" id="UP000179252">
    <property type="component" value="Unassembled WGS sequence"/>
</dbReference>
<gene>
    <name evidence="1" type="ORF">A2165_01505</name>
</gene>
<comment type="caution">
    <text evidence="1">The sequence shown here is derived from an EMBL/GenBank/DDBJ whole genome shotgun (WGS) entry which is preliminary data.</text>
</comment>